<sequence>MAQHKAMCPLSGKARKPSVTKNPKIVGLPLIPIQRNQSIPGAKASLLENSKLETERDLVEEKTSLKERVSRVVQHKERKEEKAWNHGRKHRSLICLEDMAEDVVNLDRRSCKESKSPRRNESKARETHLEPEKQLPANVLHELHTVLQRTRALHDET</sequence>
<reference evidence="2" key="2">
    <citation type="submission" date="2017-11" db="EMBL/GenBank/DDBJ databases">
        <title>Coralsnake Venomics: Analyses of Venom Gland Transcriptomes and Proteomes of Six Brazilian Taxa.</title>
        <authorList>
            <person name="Aird S.D."/>
            <person name="Jorge da Silva N."/>
            <person name="Qiu L."/>
            <person name="Villar-Briones A."/>
            <person name="Aparecida-Saddi V."/>
            <person name="Campos-Telles M.P."/>
            <person name="Grau M."/>
            <person name="Mikheyev A.S."/>
        </authorList>
    </citation>
    <scope>NUCLEOTIDE SEQUENCE</scope>
    <source>
        <tissue evidence="2">Venom_gland</tissue>
    </source>
</reference>
<accession>A0A2D4JHY7</accession>
<reference evidence="2" key="1">
    <citation type="submission" date="2017-07" db="EMBL/GenBank/DDBJ databases">
        <authorList>
            <person name="Mikheyev A."/>
            <person name="Grau M."/>
        </authorList>
    </citation>
    <scope>NUCLEOTIDE SEQUENCE</scope>
    <source>
        <tissue evidence="2">Venom_gland</tissue>
    </source>
</reference>
<protein>
    <submittedName>
        <fullName evidence="2">Uncharacterized protein</fullName>
    </submittedName>
</protein>
<feature type="region of interest" description="Disordered" evidence="1">
    <location>
        <begin position="111"/>
        <end position="135"/>
    </location>
</feature>
<feature type="compositionally biased region" description="Basic and acidic residues" evidence="1">
    <location>
        <begin position="111"/>
        <end position="133"/>
    </location>
</feature>
<dbReference type="EMBL" id="IACK01193194">
    <property type="protein sequence ID" value="LAA96102.1"/>
    <property type="molecule type" value="Transcribed_RNA"/>
</dbReference>
<evidence type="ECO:0000256" key="1">
    <source>
        <dbReference type="SAM" id="MobiDB-lite"/>
    </source>
</evidence>
<feature type="compositionally biased region" description="Basic and acidic residues" evidence="1">
    <location>
        <begin position="68"/>
        <end position="84"/>
    </location>
</feature>
<feature type="region of interest" description="Disordered" evidence="1">
    <location>
        <begin position="68"/>
        <end position="88"/>
    </location>
</feature>
<evidence type="ECO:0000313" key="2">
    <source>
        <dbReference type="EMBL" id="LAA96102.1"/>
    </source>
</evidence>
<feature type="region of interest" description="Disordered" evidence="1">
    <location>
        <begin position="1"/>
        <end position="22"/>
    </location>
</feature>
<dbReference type="AlphaFoldDB" id="A0A2D4JHY7"/>
<proteinExistence type="predicted"/>
<name>A0A2D4JHY7_MICLE</name>
<organism evidence="2">
    <name type="scientific">Micrurus lemniscatus lemniscatus</name>
    <dbReference type="NCBI Taxonomy" id="129467"/>
    <lineage>
        <taxon>Eukaryota</taxon>
        <taxon>Metazoa</taxon>
        <taxon>Chordata</taxon>
        <taxon>Craniata</taxon>
        <taxon>Vertebrata</taxon>
        <taxon>Euteleostomi</taxon>
        <taxon>Lepidosauria</taxon>
        <taxon>Squamata</taxon>
        <taxon>Bifurcata</taxon>
        <taxon>Unidentata</taxon>
        <taxon>Episquamata</taxon>
        <taxon>Toxicofera</taxon>
        <taxon>Serpentes</taxon>
        <taxon>Colubroidea</taxon>
        <taxon>Elapidae</taxon>
        <taxon>Elapinae</taxon>
        <taxon>Micrurus</taxon>
    </lineage>
</organism>